<dbReference type="AlphaFoldDB" id="A0A1F4S600"/>
<accession>A0A1F4S600</accession>
<dbReference type="InterPro" id="IPR050190">
    <property type="entry name" value="UPF0213_domain"/>
</dbReference>
<dbReference type="EMBL" id="MEUA01000017">
    <property type="protein sequence ID" value="OGC15861.1"/>
    <property type="molecule type" value="Genomic_DNA"/>
</dbReference>
<feature type="domain" description="GIY-YIG" evidence="2">
    <location>
        <begin position="2"/>
        <end position="78"/>
    </location>
</feature>
<dbReference type="PANTHER" id="PTHR34477">
    <property type="entry name" value="UPF0213 PROTEIN YHBQ"/>
    <property type="match status" value="1"/>
</dbReference>
<gene>
    <name evidence="3" type="ORF">A2290_05955</name>
</gene>
<dbReference type="Pfam" id="PF01541">
    <property type="entry name" value="GIY-YIG"/>
    <property type="match status" value="1"/>
</dbReference>
<organism evidence="3 4">
    <name type="scientific">candidate division WOR-1 bacterium RIFOXYB2_FULL_36_35</name>
    <dbReference type="NCBI Taxonomy" id="1802578"/>
    <lineage>
        <taxon>Bacteria</taxon>
        <taxon>Bacillati</taxon>
        <taxon>Saganbacteria</taxon>
    </lineage>
</organism>
<comment type="similarity">
    <text evidence="1">Belongs to the UPF0213 family.</text>
</comment>
<reference evidence="3 4" key="1">
    <citation type="journal article" date="2016" name="Nat. Commun.">
        <title>Thousands of microbial genomes shed light on interconnected biogeochemical processes in an aquifer system.</title>
        <authorList>
            <person name="Anantharaman K."/>
            <person name="Brown C.T."/>
            <person name="Hug L.A."/>
            <person name="Sharon I."/>
            <person name="Castelle C.J."/>
            <person name="Probst A.J."/>
            <person name="Thomas B.C."/>
            <person name="Singh A."/>
            <person name="Wilkins M.J."/>
            <person name="Karaoz U."/>
            <person name="Brodie E.L."/>
            <person name="Williams K.H."/>
            <person name="Hubbard S.S."/>
            <person name="Banfield J.F."/>
        </authorList>
    </citation>
    <scope>NUCLEOTIDE SEQUENCE [LARGE SCALE GENOMIC DNA]</scope>
</reference>
<evidence type="ECO:0000256" key="1">
    <source>
        <dbReference type="ARBA" id="ARBA00007435"/>
    </source>
</evidence>
<dbReference type="SUPFAM" id="SSF82771">
    <property type="entry name" value="GIY-YIG endonuclease"/>
    <property type="match status" value="1"/>
</dbReference>
<proteinExistence type="inferred from homology"/>
<dbReference type="CDD" id="cd10448">
    <property type="entry name" value="GIY-YIG_unchar_3"/>
    <property type="match status" value="1"/>
</dbReference>
<dbReference type="InterPro" id="IPR035901">
    <property type="entry name" value="GIY-YIG_endonuc_sf"/>
</dbReference>
<evidence type="ECO:0000313" key="4">
    <source>
        <dbReference type="Proteomes" id="UP000177905"/>
    </source>
</evidence>
<dbReference type="PROSITE" id="PS50164">
    <property type="entry name" value="GIY_YIG"/>
    <property type="match status" value="1"/>
</dbReference>
<name>A0A1F4S600_UNCSA</name>
<dbReference type="Gene3D" id="3.40.1440.10">
    <property type="entry name" value="GIY-YIG endonuclease"/>
    <property type="match status" value="1"/>
</dbReference>
<dbReference type="InterPro" id="IPR000305">
    <property type="entry name" value="GIY-YIG_endonuc"/>
</dbReference>
<dbReference type="PANTHER" id="PTHR34477:SF5">
    <property type="entry name" value="BSL5627 PROTEIN"/>
    <property type="match status" value="1"/>
</dbReference>
<evidence type="ECO:0000259" key="2">
    <source>
        <dbReference type="PROSITE" id="PS50164"/>
    </source>
</evidence>
<dbReference type="Proteomes" id="UP000177905">
    <property type="component" value="Unassembled WGS sequence"/>
</dbReference>
<comment type="caution">
    <text evidence="3">The sequence shown here is derived from an EMBL/GenBank/DDBJ whole genome shotgun (WGS) entry which is preliminary data.</text>
</comment>
<protein>
    <recommendedName>
        <fullName evidence="2">GIY-YIG domain-containing protein</fullName>
    </recommendedName>
</protein>
<evidence type="ECO:0000313" key="3">
    <source>
        <dbReference type="EMBL" id="OGC15861.1"/>
    </source>
</evidence>
<sequence>MKFYYVYILASKKNGTLYIGITSDLIKRIYQHKSEQIQGFTQKYAVHKLVYWEQTTDVLSAITREKRLKNWKRKWKIELIEKENPLWEDLYYRLIK</sequence>